<evidence type="ECO:0000313" key="9">
    <source>
        <dbReference type="EMBL" id="MFC4363682.1"/>
    </source>
</evidence>
<dbReference type="Gene3D" id="2.60.120.10">
    <property type="entry name" value="Jelly Rolls"/>
    <property type="match status" value="1"/>
</dbReference>
<dbReference type="Pfam" id="PF00027">
    <property type="entry name" value="cNMP_binding"/>
    <property type="match status" value="1"/>
</dbReference>
<evidence type="ECO:0000256" key="6">
    <source>
        <dbReference type="ARBA" id="ARBA00023014"/>
    </source>
</evidence>
<dbReference type="InterPro" id="IPR036188">
    <property type="entry name" value="FAD/NAD-bd_sf"/>
</dbReference>
<feature type="domain" description="Cyclic nucleotide-binding" evidence="7">
    <location>
        <begin position="348"/>
        <end position="463"/>
    </location>
</feature>
<dbReference type="CDD" id="cd16367">
    <property type="entry name" value="DMSOR_beta_like"/>
    <property type="match status" value="1"/>
</dbReference>
<evidence type="ECO:0000256" key="2">
    <source>
        <dbReference type="ARBA" id="ARBA00022485"/>
    </source>
</evidence>
<dbReference type="InterPro" id="IPR017896">
    <property type="entry name" value="4Fe4S_Fe-S-bd"/>
</dbReference>
<name>A0ABV8V705_9GAMM</name>
<keyword evidence="6" id="KW-0411">Iron-sulfur</keyword>
<dbReference type="Pfam" id="PF13738">
    <property type="entry name" value="Pyr_redox_3"/>
    <property type="match status" value="1"/>
</dbReference>
<keyword evidence="1" id="KW-0813">Transport</keyword>
<dbReference type="InterPro" id="IPR014710">
    <property type="entry name" value="RmlC-like_jellyroll"/>
</dbReference>
<dbReference type="EMBL" id="JBHSCX010000020">
    <property type="protein sequence ID" value="MFC4363682.1"/>
    <property type="molecule type" value="Genomic_DNA"/>
</dbReference>
<sequence>MQRYQVIVVGAGPAGLSAGLQAARKGLSCLVLESSAAVAGTIRGFTAGKWVMSEPSKLALRSPLPFEAAKREALLADWEAAARDAALELRCNQSVVHLEGEHPSFSLQTQTGEHYHAEHLVLAFGTRGNPNTLAAAGADTVDIHYQVPSQGWQGQRILLVGAGDSALEDALLLSQHNQVLLLNRGQGFPKAKPANRERFQQAVDNNRLRQLDHVRIERLDKKGESLRLHISCDGQARRLVADQLLVRIGSQSPRIALEQWGLNFSGTSQYPMLDEHNQSNRKGLYVIGALSGEALIKPGINQGYNVVQHLCGEPASPIAFEALQHKLFSAGVSLKPAHLLTWLRQQKGFKNLPTRILIRLLEKVSVRRYSVGQVVLKKGQYAESLSLVLQGSAQIGKPSAEAKGLQAGQMFGEFSLLSRRPVSDDITALNQLAVISFPRFQLEAAWSEEPAFWRLLVQIYLSRIIQRKLDQLIPDKLFQLLFQRGQIKNVSRDDSFSLANQVGFIVSGAAQFDCATGQTLVPAGNFIGIEQALGEQPEVGFKSASSQLQLYCLPADELLALLAGNHQQLRQLAQQESQTHQQVKTSVVEFFETEQLANANNILVIDKDKCVGCDNCETACAATHQGISRVNRAQGDVFANAHLPGSCRHCQQAYCMKDCPADAISRAEDGSIQIADTCIGCGNCASFCPFGAIAMARTNDDHWLDKLNPFSAPKLGPTKAVKCDLCQSRIDGPACVQACPTGAAQRMSADQLIPLINVA</sequence>
<dbReference type="Proteomes" id="UP001595840">
    <property type="component" value="Unassembled WGS sequence"/>
</dbReference>
<dbReference type="InterPro" id="IPR018490">
    <property type="entry name" value="cNMP-bd_dom_sf"/>
</dbReference>
<dbReference type="SUPFAM" id="SSF51905">
    <property type="entry name" value="FAD/NAD(P)-binding domain"/>
    <property type="match status" value="1"/>
</dbReference>
<dbReference type="PROSITE" id="PS00198">
    <property type="entry name" value="4FE4S_FER_1"/>
    <property type="match status" value="1"/>
</dbReference>
<dbReference type="Gene3D" id="3.50.50.60">
    <property type="entry name" value="FAD/NAD(P)-binding domain"/>
    <property type="match status" value="2"/>
</dbReference>
<keyword evidence="2" id="KW-0004">4Fe-4S</keyword>
<dbReference type="PRINTS" id="PR00368">
    <property type="entry name" value="FADPNR"/>
</dbReference>
<evidence type="ECO:0000256" key="5">
    <source>
        <dbReference type="ARBA" id="ARBA00023004"/>
    </source>
</evidence>
<keyword evidence="5" id="KW-0408">Iron</keyword>
<evidence type="ECO:0000256" key="3">
    <source>
        <dbReference type="ARBA" id="ARBA00022723"/>
    </source>
</evidence>
<evidence type="ECO:0000313" key="10">
    <source>
        <dbReference type="Proteomes" id="UP001595840"/>
    </source>
</evidence>
<dbReference type="InterPro" id="IPR017900">
    <property type="entry name" value="4Fe4S_Fe_S_CS"/>
</dbReference>
<dbReference type="Pfam" id="PF12838">
    <property type="entry name" value="Fer4_7"/>
    <property type="match status" value="1"/>
</dbReference>
<evidence type="ECO:0000259" key="8">
    <source>
        <dbReference type="PROSITE" id="PS51379"/>
    </source>
</evidence>
<organism evidence="9 10">
    <name type="scientific">Simiduia curdlanivorans</name>
    <dbReference type="NCBI Taxonomy" id="1492769"/>
    <lineage>
        <taxon>Bacteria</taxon>
        <taxon>Pseudomonadati</taxon>
        <taxon>Pseudomonadota</taxon>
        <taxon>Gammaproteobacteria</taxon>
        <taxon>Cellvibrionales</taxon>
        <taxon>Cellvibrionaceae</taxon>
        <taxon>Simiduia</taxon>
    </lineage>
</organism>
<dbReference type="PANTHER" id="PTHR42859:SF10">
    <property type="entry name" value="DIMETHYLSULFOXIDE REDUCTASE CHAIN B"/>
    <property type="match status" value="1"/>
</dbReference>
<keyword evidence="10" id="KW-1185">Reference proteome</keyword>
<dbReference type="PROSITE" id="PS51379">
    <property type="entry name" value="4FE4S_FER_2"/>
    <property type="match status" value="3"/>
</dbReference>
<dbReference type="SUPFAM" id="SSF54862">
    <property type="entry name" value="4Fe-4S ferredoxins"/>
    <property type="match status" value="1"/>
</dbReference>
<protein>
    <submittedName>
        <fullName evidence="9">NAD(P)-binding domain-containing protein</fullName>
    </submittedName>
</protein>
<reference evidence="10" key="1">
    <citation type="journal article" date="2019" name="Int. J. Syst. Evol. Microbiol.">
        <title>The Global Catalogue of Microorganisms (GCM) 10K type strain sequencing project: providing services to taxonomists for standard genome sequencing and annotation.</title>
        <authorList>
            <consortium name="The Broad Institute Genomics Platform"/>
            <consortium name="The Broad Institute Genome Sequencing Center for Infectious Disease"/>
            <person name="Wu L."/>
            <person name="Ma J."/>
        </authorList>
    </citation>
    <scope>NUCLEOTIDE SEQUENCE [LARGE SCALE GENOMIC DNA]</scope>
    <source>
        <strain evidence="10">CECT 8570</strain>
    </source>
</reference>
<dbReference type="InterPro" id="IPR000595">
    <property type="entry name" value="cNMP-bd_dom"/>
</dbReference>
<keyword evidence="3" id="KW-0479">Metal-binding</keyword>
<dbReference type="SMART" id="SM00100">
    <property type="entry name" value="cNMP"/>
    <property type="match status" value="1"/>
</dbReference>
<evidence type="ECO:0000256" key="4">
    <source>
        <dbReference type="ARBA" id="ARBA00022982"/>
    </source>
</evidence>
<proteinExistence type="predicted"/>
<feature type="domain" description="4Fe-4S ferredoxin-type" evidence="8">
    <location>
        <begin position="638"/>
        <end position="669"/>
    </location>
</feature>
<dbReference type="PRINTS" id="PR00469">
    <property type="entry name" value="PNDRDTASEII"/>
</dbReference>
<dbReference type="PROSITE" id="PS50042">
    <property type="entry name" value="CNMP_BINDING_3"/>
    <property type="match status" value="1"/>
</dbReference>
<accession>A0ABV8V705</accession>
<dbReference type="PANTHER" id="PTHR42859">
    <property type="entry name" value="OXIDOREDUCTASE"/>
    <property type="match status" value="1"/>
</dbReference>
<dbReference type="RefSeq" id="WP_290261658.1">
    <property type="nucleotide sequence ID" value="NZ_JAUFQG010000004.1"/>
</dbReference>
<dbReference type="Gene3D" id="3.30.70.20">
    <property type="match status" value="2"/>
</dbReference>
<dbReference type="InterPro" id="IPR050294">
    <property type="entry name" value="RnfB_subfamily"/>
</dbReference>
<dbReference type="SUPFAM" id="SSF51206">
    <property type="entry name" value="cAMP-binding domain-like"/>
    <property type="match status" value="2"/>
</dbReference>
<keyword evidence="4" id="KW-0249">Electron transport</keyword>
<evidence type="ECO:0000256" key="1">
    <source>
        <dbReference type="ARBA" id="ARBA00022448"/>
    </source>
</evidence>
<feature type="domain" description="4Fe-4S ferredoxin-type" evidence="8">
    <location>
        <begin position="670"/>
        <end position="698"/>
    </location>
</feature>
<gene>
    <name evidence="9" type="ORF">ACFOX3_15310</name>
</gene>
<dbReference type="CDD" id="cd00038">
    <property type="entry name" value="CAP_ED"/>
    <property type="match status" value="1"/>
</dbReference>
<evidence type="ECO:0000259" key="7">
    <source>
        <dbReference type="PROSITE" id="PS50042"/>
    </source>
</evidence>
<comment type="caution">
    <text evidence="9">The sequence shown here is derived from an EMBL/GenBank/DDBJ whole genome shotgun (WGS) entry which is preliminary data.</text>
</comment>
<feature type="domain" description="4Fe-4S ferredoxin-type" evidence="8">
    <location>
        <begin position="601"/>
        <end position="632"/>
    </location>
</feature>